<evidence type="ECO:0000313" key="13">
    <source>
        <dbReference type="Proteomes" id="UP000320209"/>
    </source>
</evidence>
<protein>
    <recommendedName>
        <fullName evidence="2">histidine kinase</fullName>
        <ecNumber evidence="2">2.7.13.3</ecNumber>
    </recommendedName>
</protein>
<dbReference type="AlphaFoldDB" id="A0A543A272"/>
<keyword evidence="4" id="KW-0808">Transferase</keyword>
<dbReference type="GO" id="GO:0016020">
    <property type="term" value="C:membrane"/>
    <property type="evidence" value="ECO:0007669"/>
    <property type="project" value="InterPro"/>
</dbReference>
<dbReference type="Pfam" id="PF07730">
    <property type="entry name" value="HisKA_3"/>
    <property type="match status" value="1"/>
</dbReference>
<keyword evidence="9" id="KW-1133">Transmembrane helix</keyword>
<feature type="transmembrane region" description="Helical" evidence="9">
    <location>
        <begin position="142"/>
        <end position="160"/>
    </location>
</feature>
<feature type="transmembrane region" description="Helical" evidence="9">
    <location>
        <begin position="112"/>
        <end position="130"/>
    </location>
</feature>
<sequence length="404" mass="41829">MLKTWVGRGRLALYVAATVLGIVQAAILTESVAGGVAMLVGFSHAAAVPLALRRPVEAAGLSLVAVTAAALAVARHSPDGWPWMAPPPTLTQLLVLLVLTVVAGWRLAATTLGIQVAIGVALAVVGLAWNDFVGSLVEVANFASLALLLGALATVAGRLVESRSALREEHERRSVVEEKARIARELHDVIAHNMSLITVQARSAPHRVDDVSPAAEAEFAEIGDLAASALRQMRGVLDVLRTEEGQSGRVPVPGVDGLGELFESARGTGQRVEVHGELPALTDVAPEVGTAAYRIVQEALSNARRHASDEPVTVDLSLGEAELEIRVANALDGAAPGADIDAESAGGGHGLIGMRERAAAVGGTLTAGAESTAGTSEGDQFVVEARLPVTTTVRKTSRRGRKTP</sequence>
<evidence type="ECO:0000256" key="3">
    <source>
        <dbReference type="ARBA" id="ARBA00022553"/>
    </source>
</evidence>
<keyword evidence="6 12" id="KW-0418">Kinase</keyword>
<dbReference type="Pfam" id="PF02518">
    <property type="entry name" value="HATPase_c"/>
    <property type="match status" value="1"/>
</dbReference>
<proteinExistence type="predicted"/>
<dbReference type="EC" id="2.7.13.3" evidence="2"/>
<evidence type="ECO:0000256" key="6">
    <source>
        <dbReference type="ARBA" id="ARBA00022777"/>
    </source>
</evidence>
<comment type="catalytic activity">
    <reaction evidence="1">
        <text>ATP + protein L-histidine = ADP + protein N-phospho-L-histidine.</text>
        <dbReference type="EC" id="2.7.13.3"/>
    </reaction>
</comment>
<keyword evidence="9" id="KW-0812">Transmembrane</keyword>
<dbReference type="Gene3D" id="1.20.5.1930">
    <property type="match status" value="1"/>
</dbReference>
<dbReference type="GO" id="GO:0000155">
    <property type="term" value="F:phosphorelay sensor kinase activity"/>
    <property type="evidence" value="ECO:0007669"/>
    <property type="project" value="InterPro"/>
</dbReference>
<reference evidence="12 13" key="1">
    <citation type="submission" date="2019-06" db="EMBL/GenBank/DDBJ databases">
        <title>Sequencing the genomes of 1000 actinobacteria strains.</title>
        <authorList>
            <person name="Klenk H.-P."/>
        </authorList>
    </citation>
    <scope>NUCLEOTIDE SEQUENCE [LARGE SCALE GENOMIC DNA]</scope>
    <source>
        <strain evidence="12 13">DSM 25218</strain>
    </source>
</reference>
<keyword evidence="13" id="KW-1185">Reference proteome</keyword>
<keyword evidence="9" id="KW-0472">Membrane</keyword>
<evidence type="ECO:0000256" key="8">
    <source>
        <dbReference type="ARBA" id="ARBA00023012"/>
    </source>
</evidence>
<keyword evidence="5" id="KW-0547">Nucleotide-binding</keyword>
<keyword evidence="8" id="KW-0902">Two-component regulatory system</keyword>
<evidence type="ECO:0000256" key="7">
    <source>
        <dbReference type="ARBA" id="ARBA00022840"/>
    </source>
</evidence>
<gene>
    <name evidence="12" type="ORF">FB381_0542</name>
</gene>
<keyword evidence="3" id="KW-0597">Phosphoprotein</keyword>
<dbReference type="PANTHER" id="PTHR24421">
    <property type="entry name" value="NITRATE/NITRITE SENSOR PROTEIN NARX-RELATED"/>
    <property type="match status" value="1"/>
</dbReference>
<evidence type="ECO:0000256" key="9">
    <source>
        <dbReference type="SAM" id="Phobius"/>
    </source>
</evidence>
<dbReference type="InterPro" id="IPR050482">
    <property type="entry name" value="Sensor_HK_TwoCompSys"/>
</dbReference>
<dbReference type="RefSeq" id="WP_141778865.1">
    <property type="nucleotide sequence ID" value="NZ_VFOV01000001.1"/>
</dbReference>
<dbReference type="EMBL" id="VFOV01000001">
    <property type="protein sequence ID" value="TQL66678.1"/>
    <property type="molecule type" value="Genomic_DNA"/>
</dbReference>
<evidence type="ECO:0000259" key="11">
    <source>
        <dbReference type="Pfam" id="PF07730"/>
    </source>
</evidence>
<dbReference type="PANTHER" id="PTHR24421:SF10">
    <property type="entry name" value="NITRATE_NITRITE SENSOR PROTEIN NARQ"/>
    <property type="match status" value="1"/>
</dbReference>
<name>A0A543A272_9ACTN</name>
<evidence type="ECO:0000256" key="2">
    <source>
        <dbReference type="ARBA" id="ARBA00012438"/>
    </source>
</evidence>
<keyword evidence="7" id="KW-0067">ATP-binding</keyword>
<dbReference type="InterPro" id="IPR036890">
    <property type="entry name" value="HATPase_C_sf"/>
</dbReference>
<evidence type="ECO:0000259" key="10">
    <source>
        <dbReference type="Pfam" id="PF02518"/>
    </source>
</evidence>
<dbReference type="InterPro" id="IPR003594">
    <property type="entry name" value="HATPase_dom"/>
</dbReference>
<feature type="domain" description="Histidine kinase/HSP90-like ATPase" evidence="10">
    <location>
        <begin position="291"/>
        <end position="383"/>
    </location>
</feature>
<dbReference type="OrthoDB" id="227596at2"/>
<dbReference type="GO" id="GO:0046983">
    <property type="term" value="F:protein dimerization activity"/>
    <property type="evidence" value="ECO:0007669"/>
    <property type="project" value="InterPro"/>
</dbReference>
<dbReference type="SUPFAM" id="SSF55874">
    <property type="entry name" value="ATPase domain of HSP90 chaperone/DNA topoisomerase II/histidine kinase"/>
    <property type="match status" value="1"/>
</dbReference>
<dbReference type="CDD" id="cd16917">
    <property type="entry name" value="HATPase_UhpB-NarQ-NarX-like"/>
    <property type="match status" value="1"/>
</dbReference>
<evidence type="ECO:0000313" key="12">
    <source>
        <dbReference type="EMBL" id="TQL66678.1"/>
    </source>
</evidence>
<feature type="domain" description="Signal transduction histidine kinase subgroup 3 dimerisation and phosphoacceptor" evidence="11">
    <location>
        <begin position="178"/>
        <end position="243"/>
    </location>
</feature>
<organism evidence="12 13">
    <name type="scientific">Nocardioides albertanoniae</name>
    <dbReference type="NCBI Taxonomy" id="1175486"/>
    <lineage>
        <taxon>Bacteria</taxon>
        <taxon>Bacillati</taxon>
        <taxon>Actinomycetota</taxon>
        <taxon>Actinomycetes</taxon>
        <taxon>Propionibacteriales</taxon>
        <taxon>Nocardioidaceae</taxon>
        <taxon>Nocardioides</taxon>
    </lineage>
</organism>
<dbReference type="Gene3D" id="3.30.565.10">
    <property type="entry name" value="Histidine kinase-like ATPase, C-terminal domain"/>
    <property type="match status" value="1"/>
</dbReference>
<evidence type="ECO:0000256" key="5">
    <source>
        <dbReference type="ARBA" id="ARBA00022741"/>
    </source>
</evidence>
<dbReference type="InterPro" id="IPR011712">
    <property type="entry name" value="Sig_transdc_His_kin_sub3_dim/P"/>
</dbReference>
<accession>A0A543A272</accession>
<evidence type="ECO:0000256" key="1">
    <source>
        <dbReference type="ARBA" id="ARBA00000085"/>
    </source>
</evidence>
<feature type="transmembrane region" description="Helical" evidence="9">
    <location>
        <begin position="89"/>
        <end position="105"/>
    </location>
</feature>
<evidence type="ECO:0000256" key="4">
    <source>
        <dbReference type="ARBA" id="ARBA00022679"/>
    </source>
</evidence>
<dbReference type="Proteomes" id="UP000320209">
    <property type="component" value="Unassembled WGS sequence"/>
</dbReference>
<comment type="caution">
    <text evidence="12">The sequence shown here is derived from an EMBL/GenBank/DDBJ whole genome shotgun (WGS) entry which is preliminary data.</text>
</comment>
<dbReference type="GO" id="GO:0005524">
    <property type="term" value="F:ATP binding"/>
    <property type="evidence" value="ECO:0007669"/>
    <property type="project" value="UniProtKB-KW"/>
</dbReference>